<organism evidence="4 5">
    <name type="scientific">Gambusia affinis</name>
    <name type="common">Western mosquitofish</name>
    <name type="synonym">Heterandria affinis</name>
    <dbReference type="NCBI Taxonomy" id="33528"/>
    <lineage>
        <taxon>Eukaryota</taxon>
        <taxon>Metazoa</taxon>
        <taxon>Chordata</taxon>
        <taxon>Craniata</taxon>
        <taxon>Vertebrata</taxon>
        <taxon>Euteleostomi</taxon>
        <taxon>Actinopterygii</taxon>
        <taxon>Neopterygii</taxon>
        <taxon>Teleostei</taxon>
        <taxon>Neoteleostei</taxon>
        <taxon>Acanthomorphata</taxon>
        <taxon>Ovalentaria</taxon>
        <taxon>Atherinomorphae</taxon>
        <taxon>Cyprinodontiformes</taxon>
        <taxon>Poeciliidae</taxon>
        <taxon>Poeciliinae</taxon>
        <taxon>Gambusia</taxon>
    </lineage>
</organism>
<dbReference type="EMBL" id="NHOQ01002458">
    <property type="protein sequence ID" value="PWA16985.1"/>
    <property type="molecule type" value="Genomic_DNA"/>
</dbReference>
<feature type="region of interest" description="Disordered" evidence="2">
    <location>
        <begin position="176"/>
        <end position="256"/>
    </location>
</feature>
<feature type="compositionally biased region" description="Pro residues" evidence="2">
    <location>
        <begin position="218"/>
        <end position="233"/>
    </location>
</feature>
<proteinExistence type="predicted"/>
<dbReference type="PROSITE" id="PS50212">
    <property type="entry name" value="RASGEF_NTER"/>
    <property type="match status" value="1"/>
</dbReference>
<evidence type="ECO:0000256" key="1">
    <source>
        <dbReference type="PROSITE-ProRule" id="PRU00135"/>
    </source>
</evidence>
<feature type="region of interest" description="Disordered" evidence="2">
    <location>
        <begin position="274"/>
        <end position="329"/>
    </location>
</feature>
<feature type="compositionally biased region" description="Low complexity" evidence="2">
    <location>
        <begin position="289"/>
        <end position="301"/>
    </location>
</feature>
<keyword evidence="5" id="KW-1185">Reference proteome</keyword>
<evidence type="ECO:0000259" key="3">
    <source>
        <dbReference type="PROSITE" id="PS50212"/>
    </source>
</evidence>
<name>A0A315V1D1_GAMAF</name>
<feature type="compositionally biased region" description="Basic and acidic residues" evidence="2">
    <location>
        <begin position="201"/>
        <end position="214"/>
    </location>
</feature>
<gene>
    <name evidence="4" type="ORF">CCH79_00020074</name>
</gene>
<accession>A0A315V1D1</accession>
<evidence type="ECO:0000256" key="2">
    <source>
        <dbReference type="SAM" id="MobiDB-lite"/>
    </source>
</evidence>
<feature type="compositionally biased region" description="Polar residues" evidence="2">
    <location>
        <begin position="177"/>
        <end position="188"/>
    </location>
</feature>
<feature type="compositionally biased region" description="Polar residues" evidence="2">
    <location>
        <begin position="501"/>
        <end position="511"/>
    </location>
</feature>
<dbReference type="SUPFAM" id="SSF48366">
    <property type="entry name" value="Ras GEF"/>
    <property type="match status" value="1"/>
</dbReference>
<dbReference type="InterPro" id="IPR000651">
    <property type="entry name" value="Ras-like_Gua-exchang_fac_N"/>
</dbReference>
<dbReference type="AlphaFoldDB" id="A0A315V1D1"/>
<evidence type="ECO:0000313" key="4">
    <source>
        <dbReference type="EMBL" id="PWA16985.1"/>
    </source>
</evidence>
<sequence>MKVSCSASQIVFLTMKLKDKLHPQRNRTRAKPPDLELSQNPSAILLDQERAVLSSLQYFKALVDRLDLDRPSGQKPGLDRSMVGGLLGGASTGILEAVQALVKLEPDELDSKTVSACLARLYGAVAQLIRWADRVMLQGVSQDDGGSSESVTTVIRGVLNSAKELVRLVAERRKGSTPLSLVQSQSGNVEDEETSMVMPPREGRGDRTEAKGEGTHAPPKPPMPVPEPFPQATPPQELVFSPPALPPKRRQTPPLPASAHCRVAIVTPIIRQPEEDLQVEDDSCCKRLSSSSADSAANSSPSEDDPDYDFLHTDLSSSQTLPPALPEKRHRSITGVSASCTFGFNSTHVDTSPAPSDDVIGPETHMSCPLSPKLLQDTQSENEDSSVDHQQGSEFSQRSREEDEEDELLLADPNEIRHRITLKSEVWPRPLCRCHKSHLCSNPAPLPSGGGGARAREQRYVCQPITRGHLSLWGGGLQVNRNQQNPPVRLTRPAAEDSCGSVRQNRTGPDEQNQYQEAFLCTYRGFATPSDVISKLQRRYP</sequence>
<feature type="region of interest" description="Disordered" evidence="2">
    <location>
        <begin position="478"/>
        <end position="511"/>
    </location>
</feature>
<dbReference type="Gene3D" id="1.20.870.10">
    <property type="entry name" value="Son of sevenless (SoS) protein Chain: S domain 1"/>
    <property type="match status" value="1"/>
</dbReference>
<dbReference type="GO" id="GO:0005085">
    <property type="term" value="F:guanyl-nucleotide exchange factor activity"/>
    <property type="evidence" value="ECO:0007669"/>
    <property type="project" value="UniProtKB-KW"/>
</dbReference>
<reference evidence="4 5" key="1">
    <citation type="journal article" date="2018" name="G3 (Bethesda)">
        <title>A High-Quality Reference Genome for the Invasive Mosquitofish Gambusia affinis Using a Chicago Library.</title>
        <authorList>
            <person name="Hoffberg S.L."/>
            <person name="Troendle N.J."/>
            <person name="Glenn T.C."/>
            <person name="Mahmud O."/>
            <person name="Louha S."/>
            <person name="Chalopin D."/>
            <person name="Bennetzen J.L."/>
            <person name="Mauricio R."/>
        </authorList>
    </citation>
    <scope>NUCLEOTIDE SEQUENCE [LARGE SCALE GENOMIC DNA]</scope>
    <source>
        <strain evidence="4">NE01/NJP1002.9</strain>
        <tissue evidence="4">Muscle</tissue>
    </source>
</reference>
<dbReference type="InterPro" id="IPR023578">
    <property type="entry name" value="Ras_GEF_dom_sf"/>
</dbReference>
<keyword evidence="1" id="KW-0344">Guanine-nucleotide releasing factor</keyword>
<comment type="caution">
    <text evidence="4">The sequence shown here is derived from an EMBL/GenBank/DDBJ whole genome shotgun (WGS) entry which is preliminary data.</text>
</comment>
<dbReference type="Proteomes" id="UP000250572">
    <property type="component" value="Unassembled WGS sequence"/>
</dbReference>
<feature type="region of interest" description="Disordered" evidence="2">
    <location>
        <begin position="346"/>
        <end position="409"/>
    </location>
</feature>
<evidence type="ECO:0000313" key="5">
    <source>
        <dbReference type="Proteomes" id="UP000250572"/>
    </source>
</evidence>
<protein>
    <recommendedName>
        <fullName evidence="3">N-terminal Ras-GEF domain-containing protein</fullName>
    </recommendedName>
</protein>
<feature type="domain" description="N-terminal Ras-GEF" evidence="3">
    <location>
        <begin position="487"/>
        <end position="541"/>
    </location>
</feature>